<dbReference type="Gene3D" id="3.60.20.10">
    <property type="entry name" value="Glutamine Phosphoribosylpyrophosphate, subunit 1, domain 1"/>
    <property type="match status" value="1"/>
</dbReference>
<dbReference type="Proteomes" id="UP000193577">
    <property type="component" value="Unassembled WGS sequence"/>
</dbReference>
<name>A0AA91PH14_9MYCO</name>
<evidence type="ECO:0000313" key="1">
    <source>
        <dbReference type="EMBL" id="OSC35411.1"/>
    </source>
</evidence>
<dbReference type="AlphaFoldDB" id="A0AA91PH14"/>
<protein>
    <submittedName>
        <fullName evidence="1">Uncharacterized protein</fullName>
    </submittedName>
</protein>
<dbReference type="InterPro" id="IPR029055">
    <property type="entry name" value="Ntn_hydrolases_N"/>
</dbReference>
<keyword evidence="2" id="KW-1185">Reference proteome</keyword>
<organism evidence="1 2">
    <name type="scientific">Mycolicibacillus koreensis</name>
    <dbReference type="NCBI Taxonomy" id="1069220"/>
    <lineage>
        <taxon>Bacteria</taxon>
        <taxon>Bacillati</taxon>
        <taxon>Actinomycetota</taxon>
        <taxon>Actinomycetes</taxon>
        <taxon>Mycobacteriales</taxon>
        <taxon>Mycobacteriaceae</taxon>
        <taxon>Mycolicibacillus</taxon>
    </lineage>
</organism>
<accession>A0AA91PH14</accession>
<comment type="caution">
    <text evidence="1">The sequence shown here is derived from an EMBL/GenBank/DDBJ whole genome shotgun (WGS) entry which is preliminary data.</text>
</comment>
<dbReference type="SUPFAM" id="SSF56235">
    <property type="entry name" value="N-terminal nucleophile aminohydrolases (Ntn hydrolases)"/>
    <property type="match status" value="1"/>
</dbReference>
<gene>
    <name evidence="1" type="ORF">B8W67_03185</name>
</gene>
<dbReference type="PANTHER" id="PTHR39328">
    <property type="entry name" value="BLL2871 PROTEIN"/>
    <property type="match status" value="1"/>
</dbReference>
<evidence type="ECO:0000313" key="2">
    <source>
        <dbReference type="Proteomes" id="UP000193577"/>
    </source>
</evidence>
<dbReference type="Pfam" id="PF06267">
    <property type="entry name" value="DUF1028"/>
    <property type="match status" value="1"/>
</dbReference>
<dbReference type="InterPro" id="IPR010430">
    <property type="entry name" value="DUF1028"/>
</dbReference>
<sequence>MPLGTIGAMTYSVLLRDPATGGFAVAVQSHYLAVGAVVPWALAGVGAVATQAVPDRGYGPRGLAALEAGAGAATALRGLVAADEARDLRQVAMIDATGATAVHTGARCLPAAGHRSGDGWCVQGNLLTDESVLDAMAGAITATGHPDPARRLLAALQAGEDAGGDLRGRQSAALLVVSGVRGPAPHDQVLVDLRVDDSAEPITDLARLLERHHAAAALGAAFGLVIDGDEQLPAGLVDAVTAGTRTVEPVLGADNPEGPLWRAVLLARSGRLAEAHTEYRAAAARQPRLRNVGPRLAAAGLLSAEAAAALCDPD</sequence>
<proteinExistence type="predicted"/>
<reference evidence="1 2" key="1">
    <citation type="submission" date="2017-04" db="EMBL/GenBank/DDBJ databases">
        <title>The new phylogeny of genus Mycobacterium.</title>
        <authorList>
            <person name="Tortoli E."/>
            <person name="Trovato A."/>
            <person name="Cirillo D.M."/>
        </authorList>
    </citation>
    <scope>NUCLEOTIDE SEQUENCE [LARGE SCALE GENOMIC DNA]</scope>
    <source>
        <strain evidence="1 2">KCTC 19819</strain>
    </source>
</reference>
<dbReference type="EMBL" id="NCXO01000004">
    <property type="protein sequence ID" value="OSC35411.1"/>
    <property type="molecule type" value="Genomic_DNA"/>
</dbReference>
<dbReference type="PANTHER" id="PTHR39328:SF1">
    <property type="entry name" value="BLL2871 PROTEIN"/>
    <property type="match status" value="1"/>
</dbReference>